<dbReference type="Gene3D" id="3.40.50.410">
    <property type="entry name" value="von Willebrand factor, type A domain"/>
    <property type="match status" value="1"/>
</dbReference>
<keyword evidence="1" id="KW-0812">Transmembrane</keyword>
<dbReference type="PANTHER" id="PTHR37464">
    <property type="entry name" value="BLL2463 PROTEIN"/>
    <property type="match status" value="1"/>
</dbReference>
<dbReference type="InterPro" id="IPR011933">
    <property type="entry name" value="Double_TM_dom"/>
</dbReference>
<evidence type="ECO:0000313" key="5">
    <source>
        <dbReference type="Proteomes" id="UP000317716"/>
    </source>
</evidence>
<name>A0A538SY80_UNCEI</name>
<evidence type="ECO:0000313" key="4">
    <source>
        <dbReference type="EMBL" id="TMQ56341.1"/>
    </source>
</evidence>
<feature type="domain" description="VWFA" evidence="3">
    <location>
        <begin position="116"/>
        <end position="223"/>
    </location>
</feature>
<dbReference type="InterPro" id="IPR029062">
    <property type="entry name" value="Class_I_gatase-like"/>
</dbReference>
<dbReference type="InterPro" id="IPR024163">
    <property type="entry name" value="Aerotolerance_reg_N"/>
</dbReference>
<dbReference type="SUPFAM" id="SSF53300">
    <property type="entry name" value="vWA-like"/>
    <property type="match status" value="1"/>
</dbReference>
<dbReference type="EMBL" id="VBOS01000179">
    <property type="protein sequence ID" value="TMQ56341.1"/>
    <property type="molecule type" value="Genomic_DNA"/>
</dbReference>
<evidence type="ECO:0000256" key="1">
    <source>
        <dbReference type="SAM" id="Phobius"/>
    </source>
</evidence>
<gene>
    <name evidence="4" type="ORF">E6K72_05365</name>
</gene>
<evidence type="ECO:0000259" key="3">
    <source>
        <dbReference type="Pfam" id="PF13519"/>
    </source>
</evidence>
<dbReference type="PANTHER" id="PTHR37464:SF1">
    <property type="entry name" value="BLL2463 PROTEIN"/>
    <property type="match status" value="1"/>
</dbReference>
<comment type="caution">
    <text evidence="4">The sequence shown here is derived from an EMBL/GenBank/DDBJ whole genome shotgun (WGS) entry which is preliminary data.</text>
</comment>
<proteinExistence type="predicted"/>
<feature type="transmembrane region" description="Helical" evidence="1">
    <location>
        <begin position="80"/>
        <end position="98"/>
    </location>
</feature>
<dbReference type="AlphaFoldDB" id="A0A538SY80"/>
<feature type="transmembrane region" description="Helical" evidence="1">
    <location>
        <begin position="31"/>
        <end position="49"/>
    </location>
</feature>
<dbReference type="Proteomes" id="UP000317716">
    <property type="component" value="Unassembled WGS sequence"/>
</dbReference>
<dbReference type="SUPFAM" id="SSF52317">
    <property type="entry name" value="Class I glutamine amidotransferase-like"/>
    <property type="match status" value="1"/>
</dbReference>
<keyword evidence="1" id="KW-1133">Transmembrane helix</keyword>
<dbReference type="Gene3D" id="3.40.50.880">
    <property type="match status" value="1"/>
</dbReference>
<sequence>MGGASRDGDRDLERRACRVRRGAALSFLNPLFLMGLAAAAIPIVIHLLTRRRPREVMFPSLEFLSEVNQNEIRRLRIKQWLLLALRTLAVAAIALAMARPALKGAVGRASRAATTVVALCDRSGSMGASGASGATLVAEARRLVEDLFTTLGPADELLLVPYDRGPQPVTPRPSADLARMRAAVQSLVPTASTTDHVRALEFAAQALAESHALNRELFWISDFQQTGLPHGAGSFVAPEGPWARTRIYLVPLVPRSRANVALTDAALAPTESGTALAVTGVSFGAQPGDLAVAVADAKGDLGRGFLNLPERGETATLLPLTRIPEDGGVASIPDDALALDNRRVFAAGRAGTLRVLLREDGPPSPLRLALEAGSPASGLEVETVDAAQLAARLADADVLVLNDLERLGPAELQAVLDYYRSGGSVLLAFGARADATFWNSMLGEMGAGSLGPASRSPAGSAWRLMRATAGHPALAGFPARPGEPLSTARFEQVREFAAASGARTLLEFDRAHPALVESPRAMVLLAPLDPSASDLAVSGAFLPLVHQVVKVLGRGTAAASLAPGDRYGAPATTGAWRIVDDEGRDVPSELVATGGAARLLSAPLERPGLYRVLRAGQLRNTFAVNPDPRESNLDPIPEAALTRAFPPGRVQVVRAGEDLVRRVREARYGRELWGWFVVIALILLVAETVIARWGMAGAIPKPARAA</sequence>
<keyword evidence="1" id="KW-0472">Membrane</keyword>
<dbReference type="InterPro" id="IPR036465">
    <property type="entry name" value="vWFA_dom_sf"/>
</dbReference>
<dbReference type="InterPro" id="IPR002035">
    <property type="entry name" value="VWF_A"/>
</dbReference>
<feature type="domain" description="Aerotolerance regulator N-terminal" evidence="2">
    <location>
        <begin position="26"/>
        <end position="100"/>
    </location>
</feature>
<dbReference type="NCBIfam" id="TIGR02226">
    <property type="entry name" value="two_anch"/>
    <property type="match status" value="1"/>
</dbReference>
<dbReference type="Pfam" id="PF13519">
    <property type="entry name" value="VWA_2"/>
    <property type="match status" value="1"/>
</dbReference>
<evidence type="ECO:0000259" key="2">
    <source>
        <dbReference type="Pfam" id="PF07584"/>
    </source>
</evidence>
<reference evidence="4 5" key="1">
    <citation type="journal article" date="2019" name="Nat. Microbiol.">
        <title>Mediterranean grassland soil C-N compound turnover is dependent on rainfall and depth, and is mediated by genomically divergent microorganisms.</title>
        <authorList>
            <person name="Diamond S."/>
            <person name="Andeer P.F."/>
            <person name="Li Z."/>
            <person name="Crits-Christoph A."/>
            <person name="Burstein D."/>
            <person name="Anantharaman K."/>
            <person name="Lane K.R."/>
            <person name="Thomas B.C."/>
            <person name="Pan C."/>
            <person name="Northen T.R."/>
            <person name="Banfield J.F."/>
        </authorList>
    </citation>
    <scope>NUCLEOTIDE SEQUENCE [LARGE SCALE GENOMIC DNA]</scope>
    <source>
        <strain evidence="4">WS_2</strain>
    </source>
</reference>
<dbReference type="Pfam" id="PF07584">
    <property type="entry name" value="BatA"/>
    <property type="match status" value="1"/>
</dbReference>
<feature type="transmembrane region" description="Helical" evidence="1">
    <location>
        <begin position="672"/>
        <end position="694"/>
    </location>
</feature>
<protein>
    <submittedName>
        <fullName evidence="4">VWA domain-containing protein</fullName>
    </submittedName>
</protein>
<organism evidence="4 5">
    <name type="scientific">Eiseniibacteriota bacterium</name>
    <dbReference type="NCBI Taxonomy" id="2212470"/>
    <lineage>
        <taxon>Bacteria</taxon>
        <taxon>Candidatus Eiseniibacteriota</taxon>
    </lineage>
</organism>
<accession>A0A538SY80</accession>